<keyword evidence="3" id="KW-1185">Reference proteome</keyword>
<dbReference type="AlphaFoldDB" id="A0A9N9SMV2"/>
<feature type="region of interest" description="Disordered" evidence="1">
    <location>
        <begin position="246"/>
        <end position="265"/>
    </location>
</feature>
<accession>A0A9N9SMV2</accession>
<protein>
    <submittedName>
        <fullName evidence="2">Uncharacterized protein</fullName>
    </submittedName>
</protein>
<proteinExistence type="predicted"/>
<organism evidence="2 3">
    <name type="scientific">Diabrotica balteata</name>
    <name type="common">Banded cucumber beetle</name>
    <dbReference type="NCBI Taxonomy" id="107213"/>
    <lineage>
        <taxon>Eukaryota</taxon>
        <taxon>Metazoa</taxon>
        <taxon>Ecdysozoa</taxon>
        <taxon>Arthropoda</taxon>
        <taxon>Hexapoda</taxon>
        <taxon>Insecta</taxon>
        <taxon>Pterygota</taxon>
        <taxon>Neoptera</taxon>
        <taxon>Endopterygota</taxon>
        <taxon>Coleoptera</taxon>
        <taxon>Polyphaga</taxon>
        <taxon>Cucujiformia</taxon>
        <taxon>Chrysomeloidea</taxon>
        <taxon>Chrysomelidae</taxon>
        <taxon>Galerucinae</taxon>
        <taxon>Diabroticina</taxon>
        <taxon>Diabroticites</taxon>
        <taxon>Diabrotica</taxon>
    </lineage>
</organism>
<reference evidence="2" key="1">
    <citation type="submission" date="2022-01" db="EMBL/GenBank/DDBJ databases">
        <authorList>
            <person name="King R."/>
        </authorList>
    </citation>
    <scope>NUCLEOTIDE SEQUENCE</scope>
</reference>
<dbReference type="Proteomes" id="UP001153709">
    <property type="component" value="Chromosome 1"/>
</dbReference>
<evidence type="ECO:0000313" key="2">
    <source>
        <dbReference type="EMBL" id="CAG9826904.1"/>
    </source>
</evidence>
<dbReference type="PANTHER" id="PTHR10773">
    <property type="entry name" value="DNA-DIRECTED RNA POLYMERASES I, II, AND III SUBUNIT RPABC2"/>
    <property type="match status" value="1"/>
</dbReference>
<sequence>MGEDCLCKRKYFEVESANERKCIFQKFWEINNFNTQNAYLFGCIHIKTKSRGTKPKESPSRRSHSVDYLITTTGNISYQLSCKKAFLNIYGLQHNRGRIENIGKNIKQGLLMPKMDGRGRHANHKEKLSNESILFLKEFIKRLPKYESHYYRNDNYNTYFMTIDYTIEKCYEVYKIECLSQNQECVSVDKFRRVFTDDFNIKFKSPKSDRCHICDSIYVSMKEATIQSNDKQIQALKLKQELHHRKAKAGQDAIKNATKKNTREQ</sequence>
<evidence type="ECO:0000313" key="3">
    <source>
        <dbReference type="Proteomes" id="UP001153709"/>
    </source>
</evidence>
<evidence type="ECO:0000256" key="1">
    <source>
        <dbReference type="SAM" id="MobiDB-lite"/>
    </source>
</evidence>
<dbReference type="PANTHER" id="PTHR10773:SF19">
    <property type="match status" value="1"/>
</dbReference>
<dbReference type="OrthoDB" id="6351383at2759"/>
<gene>
    <name evidence="2" type="ORF">DIABBA_LOCUS979</name>
</gene>
<dbReference type="EMBL" id="OU898276">
    <property type="protein sequence ID" value="CAG9826904.1"/>
    <property type="molecule type" value="Genomic_DNA"/>
</dbReference>
<name>A0A9N9SMV2_DIABA</name>